<feature type="transmembrane region" description="Helical" evidence="1">
    <location>
        <begin position="39"/>
        <end position="58"/>
    </location>
</feature>
<proteinExistence type="predicted"/>
<keyword evidence="1" id="KW-0812">Transmembrane</keyword>
<dbReference type="Proteomes" id="UP001493487">
    <property type="component" value="Unassembled WGS sequence"/>
</dbReference>
<protein>
    <submittedName>
        <fullName evidence="2">Uncharacterized protein</fullName>
    </submittedName>
</protein>
<evidence type="ECO:0000313" key="3">
    <source>
        <dbReference type="Proteomes" id="UP001493487"/>
    </source>
</evidence>
<evidence type="ECO:0000256" key="1">
    <source>
        <dbReference type="SAM" id="Phobius"/>
    </source>
</evidence>
<accession>A0ABV1KN99</accession>
<dbReference type="RefSeq" id="WP_232182194.1">
    <property type="nucleotide sequence ID" value="NZ_JAIOAP010000001.1"/>
</dbReference>
<organism evidence="2 3">
    <name type="scientific">Cohnella silvisoli</name>
    <dbReference type="NCBI Taxonomy" id="2873699"/>
    <lineage>
        <taxon>Bacteria</taxon>
        <taxon>Bacillati</taxon>
        <taxon>Bacillota</taxon>
        <taxon>Bacilli</taxon>
        <taxon>Bacillales</taxon>
        <taxon>Paenibacillaceae</taxon>
        <taxon>Cohnella</taxon>
    </lineage>
</organism>
<dbReference type="EMBL" id="JASKHM010000001">
    <property type="protein sequence ID" value="MEQ4481298.1"/>
    <property type="molecule type" value="Genomic_DNA"/>
</dbReference>
<feature type="transmembrane region" description="Helical" evidence="1">
    <location>
        <begin position="128"/>
        <end position="146"/>
    </location>
</feature>
<keyword evidence="1" id="KW-0472">Membrane</keyword>
<feature type="transmembrane region" description="Helical" evidence="1">
    <location>
        <begin position="102"/>
        <end position="121"/>
    </location>
</feature>
<evidence type="ECO:0000313" key="2">
    <source>
        <dbReference type="EMBL" id="MEQ4481298.1"/>
    </source>
</evidence>
<feature type="transmembrane region" description="Helical" evidence="1">
    <location>
        <begin position="70"/>
        <end position="90"/>
    </location>
</feature>
<name>A0ABV1KN99_9BACL</name>
<sequence>MNMERIMKGLALIAILGGIARIGMAPCATIWGEDSIQELLFALVACILMGIGIFGIYFHEAHRIGTIGFISVLMIAISSTITTCLVWSAMLGVGTEDNDYVMPLKNINSLLALLGMIGFCVQTIRARIYPIWTVVLFLLFPVMSFIPAVTDWATAVWGLSYVGFGYYAYKNKTILNRTYFDAAA</sequence>
<reference evidence="2 3" key="1">
    <citation type="journal article" date="2023" name="Genome Announc.">
        <title>Pan-Genome Analyses of the Genus Cohnella and Proposal of the Novel Species Cohnella silvisoli sp. nov., Isolated from Forest Soil.</title>
        <authorList>
            <person name="Wang C."/>
            <person name="Mao L."/>
            <person name="Bao G."/>
            <person name="Zhu H."/>
        </authorList>
    </citation>
    <scope>NUCLEOTIDE SEQUENCE [LARGE SCALE GENOMIC DNA]</scope>
    <source>
        <strain evidence="2 3">NL03-T5-1</strain>
    </source>
</reference>
<keyword evidence="3" id="KW-1185">Reference proteome</keyword>
<feature type="transmembrane region" description="Helical" evidence="1">
    <location>
        <begin position="152"/>
        <end position="169"/>
    </location>
</feature>
<gene>
    <name evidence="2" type="ORF">QJS35_02690</name>
</gene>
<comment type="caution">
    <text evidence="2">The sequence shown here is derived from an EMBL/GenBank/DDBJ whole genome shotgun (WGS) entry which is preliminary data.</text>
</comment>
<keyword evidence="1" id="KW-1133">Transmembrane helix</keyword>